<name>A0A5C4XTX2_9HYPH</name>
<keyword evidence="2" id="KW-1185">Reference proteome</keyword>
<dbReference type="SUPFAM" id="SSF53335">
    <property type="entry name" value="S-adenosyl-L-methionine-dependent methyltransferases"/>
    <property type="match status" value="1"/>
</dbReference>
<organism evidence="1 2">
    <name type="scientific">Aliirhizobium smilacinae</name>
    <dbReference type="NCBI Taxonomy" id="1395944"/>
    <lineage>
        <taxon>Bacteria</taxon>
        <taxon>Pseudomonadati</taxon>
        <taxon>Pseudomonadota</taxon>
        <taxon>Alphaproteobacteria</taxon>
        <taxon>Hyphomicrobiales</taxon>
        <taxon>Rhizobiaceae</taxon>
        <taxon>Aliirhizobium</taxon>
    </lineage>
</organism>
<dbReference type="Proteomes" id="UP000311605">
    <property type="component" value="Unassembled WGS sequence"/>
</dbReference>
<sequence>MQEHKPRHLDVDQLLNLVNDESARPDLEKKISDPALHMKAMLRSVYEERRWRAQHDFFDAVYRDYQRDDLRERPFLIYGPGNFRHKHWQTADVIRRLKQPKSIETMGGSHKEIGIDHAWKQHYDDPLSIEDNSINVVYASHVVDYASNKNNDFFFKDVHRILRIGGVFRLTSCDVDLGLRAAKTADFAYYGMSHIQRGESVYRRTLGLDGKATPIEWYILESCSLVTRKENSTYYPPELCADFLWSDDNVYNALDLATELSDSPLREAIGGRVNWSNPNKITGMLREAGFSEVMTSSYGQSCCPVLRDTRYFDTINPGMSWYVEAIK</sequence>
<dbReference type="Gene3D" id="3.40.50.150">
    <property type="entry name" value="Vaccinia Virus protein VP39"/>
    <property type="match status" value="1"/>
</dbReference>
<dbReference type="EMBL" id="VDMN01000001">
    <property type="protein sequence ID" value="TNM66154.1"/>
    <property type="molecule type" value="Genomic_DNA"/>
</dbReference>
<reference evidence="1 2" key="1">
    <citation type="submission" date="2019-06" db="EMBL/GenBank/DDBJ databases">
        <title>The draft genome of Rhizobium smilacinae PTYR-5.</title>
        <authorList>
            <person name="Liu L."/>
            <person name="Li L."/>
            <person name="Zhang X."/>
        </authorList>
    </citation>
    <scope>NUCLEOTIDE SEQUENCE [LARGE SCALE GENOMIC DNA]</scope>
    <source>
        <strain evidence="1 2">PTYR-5</strain>
    </source>
</reference>
<accession>A0A5C4XTX2</accession>
<dbReference type="AlphaFoldDB" id="A0A5C4XTX2"/>
<evidence type="ECO:0000313" key="1">
    <source>
        <dbReference type="EMBL" id="TNM66154.1"/>
    </source>
</evidence>
<evidence type="ECO:0008006" key="3">
    <source>
        <dbReference type="Google" id="ProtNLM"/>
    </source>
</evidence>
<dbReference type="InterPro" id="IPR029063">
    <property type="entry name" value="SAM-dependent_MTases_sf"/>
</dbReference>
<proteinExistence type="predicted"/>
<dbReference type="RefSeq" id="WP_139675313.1">
    <property type="nucleotide sequence ID" value="NZ_VDMN01000001.1"/>
</dbReference>
<comment type="caution">
    <text evidence="1">The sequence shown here is derived from an EMBL/GenBank/DDBJ whole genome shotgun (WGS) entry which is preliminary data.</text>
</comment>
<dbReference type="OrthoDB" id="9765084at2"/>
<protein>
    <recommendedName>
        <fullName evidence="3">Methyltransferase domain-containing protein</fullName>
    </recommendedName>
</protein>
<gene>
    <name evidence="1" type="ORF">FHP24_08065</name>
</gene>
<evidence type="ECO:0000313" key="2">
    <source>
        <dbReference type="Proteomes" id="UP000311605"/>
    </source>
</evidence>